<evidence type="ECO:0000313" key="3">
    <source>
        <dbReference type="Proteomes" id="UP000218209"/>
    </source>
</evidence>
<feature type="compositionally biased region" description="Low complexity" evidence="1">
    <location>
        <begin position="340"/>
        <end position="349"/>
    </location>
</feature>
<evidence type="ECO:0000256" key="1">
    <source>
        <dbReference type="SAM" id="MobiDB-lite"/>
    </source>
</evidence>
<sequence>MVGLMPGGVDESSSSHVDGRAPSSTSAALAAAAHRVASAASVAAASTPTDEMRPVAPVVALAATDARAAACVFPHGEVAARVEVTASAPGHPPSAADTPAGRAAAAMAAAGAAGRAAATAALVAVANAVADASSATPGRGHGGRGGRGKEASTRGVAELEGTLHRGVVTWSQRNRPRAVAPVRAYVAPVAAQVLQSAETTRETLRQLCLERTIRFGADDSTQSLKESLMRWNATSSTVWGARMQWLAVYLRTEAQRGRGNLAPFQAAMAHPGEVVADQSNEADGAIVQPRDSPTPTPSPSPRVADARPPRYPPVPVAGVVSPMRGATRSPSPSPGPPSLPVSSLSAALLRGPSCAPHSDDDAGTPTSSGLLRRGWQTEARGAARGGEHGYAAH</sequence>
<protein>
    <submittedName>
        <fullName evidence="2">Uncharacterized protein</fullName>
    </submittedName>
</protein>
<feature type="region of interest" description="Disordered" evidence="1">
    <location>
        <begin position="1"/>
        <end position="26"/>
    </location>
</feature>
<dbReference type="Proteomes" id="UP000218209">
    <property type="component" value="Unassembled WGS sequence"/>
</dbReference>
<dbReference type="AlphaFoldDB" id="A0A1X6PC27"/>
<feature type="region of interest" description="Disordered" evidence="1">
    <location>
        <begin position="132"/>
        <end position="154"/>
    </location>
</feature>
<name>A0A1X6PC27_PORUM</name>
<dbReference type="EMBL" id="KV918812">
    <property type="protein sequence ID" value="OSX78479.1"/>
    <property type="molecule type" value="Genomic_DNA"/>
</dbReference>
<reference evidence="2 3" key="1">
    <citation type="submission" date="2017-03" db="EMBL/GenBank/DDBJ databases">
        <title>WGS assembly of Porphyra umbilicalis.</title>
        <authorList>
            <person name="Brawley S.H."/>
            <person name="Blouin N.A."/>
            <person name="Ficko-Blean E."/>
            <person name="Wheeler G.L."/>
            <person name="Lohr M."/>
            <person name="Goodson H.V."/>
            <person name="Jenkins J.W."/>
            <person name="Blaby-Haas C.E."/>
            <person name="Helliwell K.E."/>
            <person name="Chan C."/>
            <person name="Marriage T."/>
            <person name="Bhattacharya D."/>
            <person name="Klein A.S."/>
            <person name="Badis Y."/>
            <person name="Brodie J."/>
            <person name="Cao Y."/>
            <person name="Collen J."/>
            <person name="Dittami S.M."/>
            <person name="Gachon C.M."/>
            <person name="Green B.R."/>
            <person name="Karpowicz S."/>
            <person name="Kim J.W."/>
            <person name="Kudahl U."/>
            <person name="Lin S."/>
            <person name="Michel G."/>
            <person name="Mittag M."/>
            <person name="Olson B.J."/>
            <person name="Pangilinan J."/>
            <person name="Peng Y."/>
            <person name="Qiu H."/>
            <person name="Shu S."/>
            <person name="Singer J.T."/>
            <person name="Smith A.G."/>
            <person name="Sprecher B.N."/>
            <person name="Wagner V."/>
            <person name="Wang W."/>
            <person name="Wang Z.-Y."/>
            <person name="Yan J."/>
            <person name="Yarish C."/>
            <person name="Zoeuner-Riek S."/>
            <person name="Zhuang Y."/>
            <person name="Zou Y."/>
            <person name="Lindquist E.A."/>
            <person name="Grimwood J."/>
            <person name="Barry K."/>
            <person name="Rokhsar D.S."/>
            <person name="Schmutz J."/>
            <person name="Stiller J.W."/>
            <person name="Grossman A.R."/>
            <person name="Prochnik S.E."/>
        </authorList>
    </citation>
    <scope>NUCLEOTIDE SEQUENCE [LARGE SCALE GENOMIC DNA]</scope>
    <source>
        <strain evidence="2">4086291</strain>
    </source>
</reference>
<feature type="region of interest" description="Disordered" evidence="1">
    <location>
        <begin position="285"/>
        <end position="393"/>
    </location>
</feature>
<organism evidence="2 3">
    <name type="scientific">Porphyra umbilicalis</name>
    <name type="common">Purple laver</name>
    <name type="synonym">Red alga</name>
    <dbReference type="NCBI Taxonomy" id="2786"/>
    <lineage>
        <taxon>Eukaryota</taxon>
        <taxon>Rhodophyta</taxon>
        <taxon>Bangiophyceae</taxon>
        <taxon>Bangiales</taxon>
        <taxon>Bangiaceae</taxon>
        <taxon>Porphyra</taxon>
    </lineage>
</organism>
<gene>
    <name evidence="2" type="ORF">BU14_0108s0026</name>
</gene>
<evidence type="ECO:0000313" key="2">
    <source>
        <dbReference type="EMBL" id="OSX78479.1"/>
    </source>
</evidence>
<accession>A0A1X6PC27</accession>
<keyword evidence="3" id="KW-1185">Reference proteome</keyword>
<proteinExistence type="predicted"/>